<keyword evidence="4" id="KW-1185">Reference proteome</keyword>
<name>A0ABS3BHV5_9GAMM</name>
<evidence type="ECO:0000313" key="4">
    <source>
        <dbReference type="Proteomes" id="UP000664344"/>
    </source>
</evidence>
<dbReference type="RefSeq" id="WP_206557979.1">
    <property type="nucleotide sequence ID" value="NZ_JAFKDB010000019.1"/>
</dbReference>
<evidence type="ECO:0000256" key="1">
    <source>
        <dbReference type="PROSITE-ProRule" id="PRU00339"/>
    </source>
</evidence>
<dbReference type="EMBL" id="JAFKDB010000019">
    <property type="protein sequence ID" value="MBN7771082.1"/>
    <property type="molecule type" value="Genomic_DNA"/>
</dbReference>
<dbReference type="PROSITE" id="PS50005">
    <property type="entry name" value="TPR"/>
    <property type="match status" value="1"/>
</dbReference>
<feature type="repeat" description="TPR" evidence="1">
    <location>
        <begin position="407"/>
        <end position="440"/>
    </location>
</feature>
<reference evidence="3 4" key="1">
    <citation type="submission" date="2021-02" db="EMBL/GenBank/DDBJ databases">
        <title>PHA producing bacteria isolated from coastal sediment in Guangdong, Shenzhen.</title>
        <authorList>
            <person name="Zheng W."/>
            <person name="Yu S."/>
            <person name="Huang Y."/>
        </authorList>
    </citation>
    <scope>NUCLEOTIDE SEQUENCE [LARGE SCALE GENOMIC DNA]</scope>
    <source>
        <strain evidence="3 4">TN21-5</strain>
    </source>
</reference>
<organism evidence="3 4">
    <name type="scientific">Marinobacter daepoensis</name>
    <dbReference type="NCBI Taxonomy" id="262077"/>
    <lineage>
        <taxon>Bacteria</taxon>
        <taxon>Pseudomonadati</taxon>
        <taxon>Pseudomonadota</taxon>
        <taxon>Gammaproteobacteria</taxon>
        <taxon>Pseudomonadales</taxon>
        <taxon>Marinobacteraceae</taxon>
        <taxon>Marinobacter</taxon>
    </lineage>
</organism>
<keyword evidence="1" id="KW-0802">TPR repeat</keyword>
<comment type="caution">
    <text evidence="3">The sequence shown here is derived from an EMBL/GenBank/DDBJ whole genome shotgun (WGS) entry which is preliminary data.</text>
</comment>
<feature type="region of interest" description="Disordered" evidence="2">
    <location>
        <begin position="13"/>
        <end position="33"/>
    </location>
</feature>
<protein>
    <recommendedName>
        <fullName evidence="5">Tetratricopeptide repeat-containing protein</fullName>
    </recommendedName>
</protein>
<dbReference type="InterPro" id="IPR011990">
    <property type="entry name" value="TPR-like_helical_dom_sf"/>
</dbReference>
<proteinExistence type="predicted"/>
<evidence type="ECO:0000313" key="3">
    <source>
        <dbReference type="EMBL" id="MBN7771082.1"/>
    </source>
</evidence>
<gene>
    <name evidence="3" type="ORF">JYP53_14355</name>
</gene>
<evidence type="ECO:0000256" key="2">
    <source>
        <dbReference type="SAM" id="MobiDB-lite"/>
    </source>
</evidence>
<dbReference type="Gene3D" id="1.25.40.10">
    <property type="entry name" value="Tetratricopeptide repeat domain"/>
    <property type="match status" value="1"/>
</dbReference>
<dbReference type="InterPro" id="IPR019734">
    <property type="entry name" value="TPR_rpt"/>
</dbReference>
<evidence type="ECO:0008006" key="5">
    <source>
        <dbReference type="Google" id="ProtNLM"/>
    </source>
</evidence>
<dbReference type="Proteomes" id="UP000664344">
    <property type="component" value="Unassembled WGS sequence"/>
</dbReference>
<sequence>MGLTAVVMAGCGGGSSGNSDTDTGQPDRSAAVSGVVTDPEIEGAAVRLVDDRGDALTPIFRTSADGRFVFELTGRQLAEFNEIVAVGGRDSVTGTDLTGITLRAPASEAGDYVVSPVTTLWLEAREELTDDQVAALLGLDSVEMLDDDPAENPEVQALALKITEIVTTLRDLGLSWGDLVSEVRVTNGDFVLAAENLAEDAASPLMRVANRIRLLESGIDPEGVSMVERWNLLRIEEGLSAYYRDDLGVILEGEAADAIARIARSVWEGSGRKGVAPNSPGVLNLARYLVTVYGLDVASLAADLVVPAGIASDELVAFVISTDFIDHQLPLAQGERLTDDPAKRAEYFLRSDLSPFYQAEQLFVGVYDDAATDPVYGLIAEGLSAAGLNDEAVLTVRSKIFQPSIKANTFRQLGLAFLQSGANSKAIEQFDRAAAIYLGENGVVASKGALNLSFDDTRSLQNLSTAYRQAGKTSRAEEMLQPVLTIRDGLGGSGKPWSGAYYNITTGIVDLAVELVERAELEGLEGAAYQSALDYTHLAASWVESMPKLDHPLTCAAIQTQYTGKYMDLYSRLGRKAEALAGVGKFENLLALDCNAFSKFYVDIASATYARLGLIERFEGLLASEVEGQGLYDAAAKTSRLEFAVFKAVEAAKAGDDLVNAVAVMEREVVDPLDRAHYMTFGIRGLTLDPSPLFERLLNEGLVDAAREVVGEAWALVNSKDYVIAASSPGKLLGEGCLAVVAATDVIGDRNQAAERMDHCAALAASRYGAGSSTRDRIEALTLVATGYVGLGQYPSVALSALMSEIAVVSDPASQLASYVEVANLQATAGRLQEAHNTLMSKAEAALAGLPPVNDVETAKERIRLLLLVANAYADSAVVARHALAAEGVWQPVNRELISQARGRARALISNETGRSSSVPDALTALLVLDQNARIEQRKKLVKTLSDARHYELAELIARDGENSGADTGEMLNVIASALTTQDDYPGTHLARFDFDGDGLADFFAPQSTEAERQHALFELDDDIDNDGIQDALDSTPYCATCG</sequence>
<dbReference type="SUPFAM" id="SSF48452">
    <property type="entry name" value="TPR-like"/>
    <property type="match status" value="1"/>
</dbReference>
<accession>A0ABS3BHV5</accession>